<dbReference type="AlphaFoldDB" id="A0A859Z9D6"/>
<evidence type="ECO:0000256" key="3">
    <source>
        <dbReference type="SAM" id="MobiDB-lite"/>
    </source>
</evidence>
<organism evidence="4">
    <name type="scientific">Klebsiella pneumoniae</name>
    <dbReference type="NCBI Taxonomy" id="573"/>
    <lineage>
        <taxon>Bacteria</taxon>
        <taxon>Pseudomonadati</taxon>
        <taxon>Pseudomonadota</taxon>
        <taxon>Gammaproteobacteria</taxon>
        <taxon>Enterobacterales</taxon>
        <taxon>Enterobacteriaceae</taxon>
        <taxon>Klebsiella/Raoultella group</taxon>
        <taxon>Klebsiella</taxon>
        <taxon>Klebsiella pneumoniae complex</taxon>
    </lineage>
</organism>
<evidence type="ECO:0000313" key="4">
    <source>
        <dbReference type="EMBL" id="QMU31740.1"/>
    </source>
</evidence>
<dbReference type="RefSeq" id="WP_255181484.1">
    <property type="nucleotide sequence ID" value="NZ_CABEHK010000010.1"/>
</dbReference>
<dbReference type="GO" id="GO:0006260">
    <property type="term" value="P:DNA replication"/>
    <property type="evidence" value="ECO:0007669"/>
    <property type="project" value="UniProtKB-KW"/>
</dbReference>
<protein>
    <recommendedName>
        <fullName evidence="1">Replication initiation protein</fullName>
    </recommendedName>
</protein>
<dbReference type="EMBL" id="MT809696">
    <property type="protein sequence ID" value="QMU31882.1"/>
    <property type="molecule type" value="Genomic_DNA"/>
</dbReference>
<dbReference type="Pfam" id="PF02387">
    <property type="entry name" value="IncFII_repA"/>
    <property type="match status" value="1"/>
</dbReference>
<feature type="non-terminal residue" evidence="4">
    <location>
        <position position="1"/>
    </location>
</feature>
<dbReference type="EMBL" id="MT809690">
    <property type="protein sequence ID" value="QMU31740.1"/>
    <property type="molecule type" value="Genomic_DNA"/>
</dbReference>
<keyword evidence="2" id="KW-0235">DNA replication</keyword>
<evidence type="ECO:0000256" key="1">
    <source>
        <dbReference type="ARBA" id="ARBA00019152"/>
    </source>
</evidence>
<reference evidence="4" key="1">
    <citation type="submission" date="2020-07" db="EMBL/GenBank/DDBJ databases">
        <title>KPC-variants conferring CAZ-AVI resistance in Klebsiella pneumoniae.</title>
        <authorList>
            <person name="Carattoli A."/>
            <person name="Arcari G."/>
            <person name="Di Lella F."/>
            <person name="Bibbolino G."/>
            <person name="Sacco F."/>
            <person name="Trancassini M."/>
            <person name="Antonelli G."/>
            <person name="Raponi G."/>
        </authorList>
    </citation>
    <scope>NUCLEOTIDE SEQUENCE</scope>
    <source>
        <strain evidence="5">03119514-04</strain>
        <strain evidence="4">06206221-06</strain>
        <plasmid evidence="4">pKpQIL</plasmid>
    </source>
</reference>
<feature type="region of interest" description="Disordered" evidence="3">
    <location>
        <begin position="64"/>
        <end position="93"/>
    </location>
</feature>
<keyword evidence="4" id="KW-0614">Plasmid</keyword>
<accession>A0A859Z9D6</accession>
<name>A0A859Z9D6_KLEPN</name>
<dbReference type="GO" id="GO:0006276">
    <property type="term" value="P:plasmid maintenance"/>
    <property type="evidence" value="ECO:0007669"/>
    <property type="project" value="InterPro"/>
</dbReference>
<sequence>TDITFTPALFSALDVSEVAVVAARRSRVEWENLQRKKQKLKPLEMDELIAKAWRFVRERFRSYQAERKSHGRKRDTARRDASRQRHDIETRVRQQLTREYATGRFRGDKEALKREVERRVQERMLLSRGNNYTRLATAPL</sequence>
<geneLocation type="plasmid" evidence="4">
    <name>pKpQIL</name>
</geneLocation>
<evidence type="ECO:0000256" key="2">
    <source>
        <dbReference type="ARBA" id="ARBA00022705"/>
    </source>
</evidence>
<evidence type="ECO:0000313" key="5">
    <source>
        <dbReference type="EMBL" id="QMU31882.1"/>
    </source>
</evidence>
<proteinExistence type="predicted"/>
<feature type="compositionally biased region" description="Basic and acidic residues" evidence="3">
    <location>
        <begin position="77"/>
        <end position="92"/>
    </location>
</feature>
<dbReference type="InterPro" id="IPR003446">
    <property type="entry name" value="Plasmid_replication_init_RepA"/>
</dbReference>
<dbReference type="NCBIfam" id="NF040977">
    <property type="entry name" value="RepA_IncFII_LM"/>
    <property type="match status" value="1"/>
</dbReference>